<dbReference type="OrthoDB" id="9120264at2759"/>
<accession>A0A226M585</accession>
<feature type="non-terminal residue" evidence="2">
    <location>
        <position position="217"/>
    </location>
</feature>
<comment type="caution">
    <text evidence="2">The sequence shown here is derived from an EMBL/GenBank/DDBJ whole genome shotgun (WGS) entry which is preliminary data.</text>
</comment>
<proteinExistence type="predicted"/>
<dbReference type="Proteomes" id="UP000198323">
    <property type="component" value="Unassembled WGS sequence"/>
</dbReference>
<keyword evidence="3" id="KW-1185">Reference proteome</keyword>
<dbReference type="AlphaFoldDB" id="A0A226M585"/>
<protein>
    <submittedName>
        <fullName evidence="2">Uncharacterized protein</fullName>
    </submittedName>
</protein>
<sequence length="217" mass="23728">MKTVRVSVRGDNEYQECIVSPPAVPAPIGFGTITVPSGTAGPSEAARAGGLLPEEWAGLFRERRELLWPVQRWLEDIFSQVPELRWWQITALEGAILTLLCQLGLDRDALVQRAQRSLGPITAPLIDGLIETVVSRCGREARRLLGLQEPSTAQQQQREQQQRQREQQQQQQEQQQREQQRGPAAPSGPTVALSAVPSGSPTAPDAEELPGTSSGAL</sequence>
<evidence type="ECO:0000256" key="1">
    <source>
        <dbReference type="SAM" id="MobiDB-lite"/>
    </source>
</evidence>
<name>A0A226M585_CALSU</name>
<evidence type="ECO:0000313" key="2">
    <source>
        <dbReference type="EMBL" id="OXB50784.1"/>
    </source>
</evidence>
<reference evidence="2 3" key="1">
    <citation type="submission" date="2016-07" db="EMBL/GenBank/DDBJ databases">
        <title>Disparate Historic Effective Population Sizes Predicted by Modern Levels of Genome Diversity for the Scaled Quail (Callipepla squamata) and the Northern Bobwhite (Colinus virginianus): Inferences from First and Second Generation Draft Genome Assemblies for Sympatric New World Quail.</title>
        <authorList>
            <person name="Oldeschulte D.L."/>
            <person name="Halley Y.A."/>
            <person name="Bhattarai E.K."/>
            <person name="Brashear W.A."/>
            <person name="Hill J."/>
            <person name="Metz R.P."/>
            <person name="Johnson C.D."/>
            <person name="Rollins D."/>
            <person name="Peterson M.J."/>
            <person name="Bickhart D.M."/>
            <person name="Decker J.E."/>
            <person name="Seabury C.M."/>
        </authorList>
    </citation>
    <scope>NUCLEOTIDE SEQUENCE [LARGE SCALE GENOMIC DNA]</scope>
    <source>
        <strain evidence="2 3">Texas</strain>
        <tissue evidence="2">Leg muscle</tissue>
    </source>
</reference>
<organism evidence="2 3">
    <name type="scientific">Callipepla squamata</name>
    <name type="common">Scaled quail</name>
    <dbReference type="NCBI Taxonomy" id="9009"/>
    <lineage>
        <taxon>Eukaryota</taxon>
        <taxon>Metazoa</taxon>
        <taxon>Chordata</taxon>
        <taxon>Craniata</taxon>
        <taxon>Vertebrata</taxon>
        <taxon>Euteleostomi</taxon>
        <taxon>Archelosauria</taxon>
        <taxon>Archosauria</taxon>
        <taxon>Dinosauria</taxon>
        <taxon>Saurischia</taxon>
        <taxon>Theropoda</taxon>
        <taxon>Coelurosauria</taxon>
        <taxon>Aves</taxon>
        <taxon>Neognathae</taxon>
        <taxon>Galloanserae</taxon>
        <taxon>Galliformes</taxon>
        <taxon>Odontophoridae</taxon>
        <taxon>Callipepla</taxon>
    </lineage>
</organism>
<dbReference type="EMBL" id="MCFN01033641">
    <property type="protein sequence ID" value="OXB50784.1"/>
    <property type="molecule type" value="Genomic_DNA"/>
</dbReference>
<evidence type="ECO:0000313" key="3">
    <source>
        <dbReference type="Proteomes" id="UP000198323"/>
    </source>
</evidence>
<feature type="region of interest" description="Disordered" evidence="1">
    <location>
        <begin position="145"/>
        <end position="217"/>
    </location>
</feature>
<gene>
    <name evidence="2" type="ORF">ASZ78_004854</name>
</gene>